<comment type="caution">
    <text evidence="2">The sequence shown here is derived from an EMBL/GenBank/DDBJ whole genome shotgun (WGS) entry which is preliminary data.</text>
</comment>
<proteinExistence type="predicted"/>
<reference evidence="2 3" key="1">
    <citation type="journal article" date="2018" name="PLoS Pathog.">
        <title>Evolution of structural diversity of trichothecenes, a family of toxins produced by plant pathogenic and entomopathogenic fungi.</title>
        <authorList>
            <person name="Proctor R.H."/>
            <person name="McCormick S.P."/>
            <person name="Kim H.S."/>
            <person name="Cardoza R.E."/>
            <person name="Stanley A.M."/>
            <person name="Lindo L."/>
            <person name="Kelly A."/>
            <person name="Brown D.W."/>
            <person name="Lee T."/>
            <person name="Vaughan M.M."/>
            <person name="Alexander N.J."/>
            <person name="Busman M."/>
            <person name="Gutierrez S."/>
        </authorList>
    </citation>
    <scope>NUCLEOTIDE SEQUENCE [LARGE SCALE GENOMIC DNA]</scope>
    <source>
        <strain evidence="2 3">NRRL 3299</strain>
    </source>
</reference>
<evidence type="ECO:0000259" key="1">
    <source>
        <dbReference type="Pfam" id="PF06985"/>
    </source>
</evidence>
<dbReference type="EMBL" id="PXOF01000245">
    <property type="protein sequence ID" value="RGP58962.1"/>
    <property type="molecule type" value="Genomic_DNA"/>
</dbReference>
<gene>
    <name evidence="2" type="ORF">FSPOR_11671</name>
</gene>
<accession>A0A395RGG5</accession>
<dbReference type="STRING" id="5514.A0A395RGG5"/>
<organism evidence="2 3">
    <name type="scientific">Fusarium sporotrichioides</name>
    <dbReference type="NCBI Taxonomy" id="5514"/>
    <lineage>
        <taxon>Eukaryota</taxon>
        <taxon>Fungi</taxon>
        <taxon>Dikarya</taxon>
        <taxon>Ascomycota</taxon>
        <taxon>Pezizomycotina</taxon>
        <taxon>Sordariomycetes</taxon>
        <taxon>Hypocreomycetidae</taxon>
        <taxon>Hypocreales</taxon>
        <taxon>Nectriaceae</taxon>
        <taxon>Fusarium</taxon>
    </lineage>
</organism>
<keyword evidence="3" id="KW-1185">Reference proteome</keyword>
<protein>
    <recommendedName>
        <fullName evidence="1">Heterokaryon incompatibility domain-containing protein</fullName>
    </recommendedName>
</protein>
<evidence type="ECO:0000313" key="2">
    <source>
        <dbReference type="EMBL" id="RGP58962.1"/>
    </source>
</evidence>
<name>A0A395RGG5_FUSSP</name>
<dbReference type="PANTHER" id="PTHR33112:SF8">
    <property type="entry name" value="HETEROKARYON INCOMPATIBILITY DOMAIN-CONTAINING PROTEIN"/>
    <property type="match status" value="1"/>
</dbReference>
<sequence length="749" mass="84301">MSSHLCNICNKLSIEDLVSEHGFALHSNLIKLHDSSPSCQLCDHAIKRVTLGNNKLKYFESNAEYLASLQARVFYGRYVHNKQGLTIVVSQIGSEIQSQGEEFPWLLMRTFGGDPAVRLGAETVRLVPESTSSSESTIQALTWLKECLLCKDCFEDCSHVTDHDLEQGLADRNSLCDESNNLLRPEESSQPLDRKEGRRLQLCKDVHYLYQKRSLSQGRNAVNEERSARLVKIIETGSAVNLRLVDGTSECTPYVALSYRWGGLEAVWQTTTRNLESRVSGFPADELPRTLSDAIMLTRDLGFEWIWIDSLCIVQDDKDDWAKEAVKMATIYQNAIITIAADSSQDAKAGLHNSKSTSMFNIEDSIKICNKLSTGEESSVYLFPDQKTRVDESITNLRDMGDLLSHCSLRDRGWTLQERILSPRIIHYASDQLYWECYHRIQESEDKLLWMGHNLTIPKTAHRVRSTKDTEAKKQELRKLLYYWYVHLVGGDYSHRSLTYGEDKLVAIGGVAKALGDIESMGYMVGHWGDDDDDLVKSLCWRRGGPGQKATKYRAPSWSWASQDSVVDYGSYSLVGRDNDKIVAEPVAWQASAPDGTFFGRCTNAYLQIKAKFARGTVFPNCGHDFSKYHQSRLGGGYTIDPSKERCAFLMLEGGETSDLVWLDKSQATQDPVREGIDVQVVMLSEVRPKCGGSYPGACLICTLDERYHLTRIGFTECVRLWKEGLGREAPPVTGPKICDKEAIELIII</sequence>
<feature type="domain" description="Heterokaryon incompatibility" evidence="1">
    <location>
        <begin position="254"/>
        <end position="418"/>
    </location>
</feature>
<dbReference type="Proteomes" id="UP000266152">
    <property type="component" value="Unassembled WGS sequence"/>
</dbReference>
<dbReference type="Pfam" id="PF06985">
    <property type="entry name" value="HET"/>
    <property type="match status" value="1"/>
</dbReference>
<dbReference type="AlphaFoldDB" id="A0A395RGG5"/>
<dbReference type="PANTHER" id="PTHR33112">
    <property type="entry name" value="DOMAIN PROTEIN, PUTATIVE-RELATED"/>
    <property type="match status" value="1"/>
</dbReference>
<dbReference type="InterPro" id="IPR010730">
    <property type="entry name" value="HET"/>
</dbReference>
<evidence type="ECO:0000313" key="3">
    <source>
        <dbReference type="Proteomes" id="UP000266152"/>
    </source>
</evidence>